<proteinExistence type="predicted"/>
<evidence type="ECO:0000313" key="7">
    <source>
        <dbReference type="Proteomes" id="UP000012040"/>
    </source>
</evidence>
<dbReference type="GO" id="GO:0016746">
    <property type="term" value="F:acyltransferase activity"/>
    <property type="evidence" value="ECO:0007669"/>
    <property type="project" value="UniProtKB-KW"/>
</dbReference>
<comment type="pathway">
    <text evidence="1">Lipid metabolism.</text>
</comment>
<dbReference type="Proteomes" id="UP000012040">
    <property type="component" value="Chromosome"/>
</dbReference>
<evidence type="ECO:0000256" key="1">
    <source>
        <dbReference type="ARBA" id="ARBA00005189"/>
    </source>
</evidence>
<dbReference type="InterPro" id="IPR016181">
    <property type="entry name" value="Acyl_CoA_acyltransferase"/>
</dbReference>
<name>M4VEC2_9BACT</name>
<gene>
    <name evidence="6" type="ORF">A11Q_2170</name>
</gene>
<evidence type="ECO:0000256" key="2">
    <source>
        <dbReference type="ARBA" id="ARBA00022516"/>
    </source>
</evidence>
<dbReference type="KEGG" id="bex:A11Q_2170"/>
<dbReference type="eggNOG" id="COG3176">
    <property type="taxonomic scope" value="Bacteria"/>
</dbReference>
<keyword evidence="5" id="KW-0012">Acyltransferase</keyword>
<evidence type="ECO:0000313" key="6">
    <source>
        <dbReference type="EMBL" id="AGH96386.1"/>
    </source>
</evidence>
<dbReference type="SUPFAM" id="SSF55729">
    <property type="entry name" value="Acyl-CoA N-acyltransferases (Nat)"/>
    <property type="match status" value="1"/>
</dbReference>
<keyword evidence="3" id="KW-0808">Transferase</keyword>
<evidence type="ECO:0000256" key="5">
    <source>
        <dbReference type="ARBA" id="ARBA00023315"/>
    </source>
</evidence>
<protein>
    <recommendedName>
        <fullName evidence="8">GNAT family N-acetyltransferase</fullName>
    </recommendedName>
</protein>
<dbReference type="GO" id="GO:0006629">
    <property type="term" value="P:lipid metabolic process"/>
    <property type="evidence" value="ECO:0007669"/>
    <property type="project" value="UniProtKB-KW"/>
</dbReference>
<dbReference type="PANTHER" id="PTHR37323:SF1">
    <property type="entry name" value="L-ORNITHINE N(ALPHA)-ACYLTRANSFERASE"/>
    <property type="match status" value="1"/>
</dbReference>
<evidence type="ECO:0000256" key="4">
    <source>
        <dbReference type="ARBA" id="ARBA00023098"/>
    </source>
</evidence>
<dbReference type="AlphaFoldDB" id="M4VEC2"/>
<keyword evidence="4" id="KW-0443">Lipid metabolism</keyword>
<dbReference type="Gene3D" id="3.40.630.30">
    <property type="match status" value="1"/>
</dbReference>
<dbReference type="HOGENOM" id="CLU_058962_0_0_7"/>
<sequence length="269" mass="31202">MKKGRVYYTGLSNWKSKAELNIEVGPYKLQVAQNQSQVLECFRLRYEVFCHEMAGLPKKSGLDFDKYDHYCDHLIIIHQPTQKVIGTYRMNFSETSESLYTESEFELTEWLSNQRDSFVELGRACIHREHRRGVVLSLLWRGIADYMKLMGAAKLIGCSSVKVTDARSAALLFKYFEAQQMLSAEIFYPHEKYQMPDLLFWLMAFAKGLNPEQMQEAEDLIPSLLKSYIKSGAKVASYPALDNDFKCLDFVTILERQNLDQKLVKKFNL</sequence>
<evidence type="ECO:0008006" key="8">
    <source>
        <dbReference type="Google" id="ProtNLM"/>
    </source>
</evidence>
<dbReference type="STRING" id="1184267.A11Q_2170"/>
<dbReference type="PATRIC" id="fig|1184267.3.peg.2197"/>
<accession>M4VEC2</accession>
<dbReference type="EMBL" id="CP003537">
    <property type="protein sequence ID" value="AGH96386.1"/>
    <property type="molecule type" value="Genomic_DNA"/>
</dbReference>
<organism evidence="6 7">
    <name type="scientific">Pseudobdellovibrio exovorus JSS</name>
    <dbReference type="NCBI Taxonomy" id="1184267"/>
    <lineage>
        <taxon>Bacteria</taxon>
        <taxon>Pseudomonadati</taxon>
        <taxon>Bdellovibrionota</taxon>
        <taxon>Bdellovibrionia</taxon>
        <taxon>Bdellovibrionales</taxon>
        <taxon>Pseudobdellovibrionaceae</taxon>
        <taxon>Pseudobdellovibrio</taxon>
    </lineage>
</organism>
<dbReference type="InterPro" id="IPR052351">
    <property type="entry name" value="Ornithine_N-alpha-AT"/>
</dbReference>
<keyword evidence="2" id="KW-0444">Lipid biosynthesis</keyword>
<reference evidence="6 7" key="1">
    <citation type="journal article" date="2013" name="ISME J.">
        <title>By their genes ye shall know them: genomic signatures of predatory bacteria.</title>
        <authorList>
            <person name="Pasternak Z."/>
            <person name="Pietrokovski S."/>
            <person name="Rotem O."/>
            <person name="Gophna U."/>
            <person name="Lurie-Weinberger M.N."/>
            <person name="Jurkevitch E."/>
        </authorList>
    </citation>
    <scope>NUCLEOTIDE SEQUENCE [LARGE SCALE GENOMIC DNA]</scope>
    <source>
        <strain evidence="6 7">JSS</strain>
    </source>
</reference>
<keyword evidence="7" id="KW-1185">Reference proteome</keyword>
<dbReference type="Pfam" id="PF13444">
    <property type="entry name" value="Acetyltransf_5"/>
    <property type="match status" value="1"/>
</dbReference>
<evidence type="ECO:0000256" key="3">
    <source>
        <dbReference type="ARBA" id="ARBA00022679"/>
    </source>
</evidence>
<dbReference type="PANTHER" id="PTHR37323">
    <property type="entry name" value="GCN5-RELATED N-ACETYLTRANSFERASE"/>
    <property type="match status" value="1"/>
</dbReference>